<dbReference type="InterPro" id="IPR018893">
    <property type="entry name" value="T8SS_CsgF"/>
</dbReference>
<feature type="signal peptide" evidence="4">
    <location>
        <begin position="1"/>
        <end position="18"/>
    </location>
</feature>
<accession>A0A5B7TVJ4</accession>
<comment type="function">
    <text evidence="1">May be involved in the biogenesis of curli organelles.</text>
</comment>
<evidence type="ECO:0000256" key="2">
    <source>
        <dbReference type="ARBA" id="ARBA00014031"/>
    </source>
</evidence>
<sequence length="133" mass="14451">MKKLTPFLLFFIPGIIAAQQLVYSPTNPSFLGGNPFNASWLLSSAESQNKFKEDDGSGEQATELEQFTASLNRQLLSSLTNDLFNNTFGDESFKEGTFTFGSLVVDLVPTTTGLSIGILDTTTGEQSNIFIPN</sequence>
<evidence type="ECO:0000256" key="4">
    <source>
        <dbReference type="SAM" id="SignalP"/>
    </source>
</evidence>
<protein>
    <recommendedName>
        <fullName evidence="2">Curli production assembly/transport component CsgF</fullName>
    </recommendedName>
</protein>
<evidence type="ECO:0000256" key="3">
    <source>
        <dbReference type="ARBA" id="ARBA00022729"/>
    </source>
</evidence>
<dbReference type="EMBL" id="CP040749">
    <property type="protein sequence ID" value="QCX39314.1"/>
    <property type="molecule type" value="Genomic_DNA"/>
</dbReference>
<evidence type="ECO:0000256" key="1">
    <source>
        <dbReference type="ARBA" id="ARBA00003989"/>
    </source>
</evidence>
<dbReference type="Proteomes" id="UP000306229">
    <property type="component" value="Chromosome"/>
</dbReference>
<reference evidence="5 6" key="1">
    <citation type="submission" date="2019-05" db="EMBL/GenBank/DDBJ databases">
        <title>Algicella ahnfeltiae gen. nov., sp. nov., a novel marine bacterium of the family Flavobacteriaceae isolated from a red alga.</title>
        <authorList>
            <person name="Nedashkovskaya O.I."/>
            <person name="Kukhlevskiy A.D."/>
            <person name="Kim S.-G."/>
            <person name="Zhukova N.V."/>
            <person name="Mikhailov V.V."/>
        </authorList>
    </citation>
    <scope>NUCLEOTIDE SEQUENCE [LARGE SCALE GENOMIC DNA]</scope>
    <source>
        <strain evidence="5 6">10Alg115</strain>
    </source>
</reference>
<dbReference type="OrthoDB" id="1443407at2"/>
<feature type="chain" id="PRO_5022908792" description="Curli production assembly/transport component CsgF" evidence="4">
    <location>
        <begin position="19"/>
        <end position="133"/>
    </location>
</feature>
<gene>
    <name evidence="5" type="ORF">FF125_13025</name>
</gene>
<keyword evidence="6" id="KW-1185">Reference proteome</keyword>
<dbReference type="KEGG" id="fbe:FF125_13025"/>
<organism evidence="5 6">
    <name type="scientific">Aureibaculum algae</name>
    <dbReference type="NCBI Taxonomy" id="2584122"/>
    <lineage>
        <taxon>Bacteria</taxon>
        <taxon>Pseudomonadati</taxon>
        <taxon>Bacteroidota</taxon>
        <taxon>Flavobacteriia</taxon>
        <taxon>Flavobacteriales</taxon>
        <taxon>Flavobacteriaceae</taxon>
        <taxon>Aureibaculum</taxon>
    </lineage>
</organism>
<dbReference type="RefSeq" id="WP_138950173.1">
    <property type="nucleotide sequence ID" value="NZ_CP040749.1"/>
</dbReference>
<dbReference type="Pfam" id="PF10614">
    <property type="entry name" value="CsgF"/>
    <property type="match status" value="1"/>
</dbReference>
<evidence type="ECO:0000313" key="5">
    <source>
        <dbReference type="EMBL" id="QCX39314.1"/>
    </source>
</evidence>
<proteinExistence type="predicted"/>
<dbReference type="AlphaFoldDB" id="A0A5B7TVJ4"/>
<name>A0A5B7TVJ4_9FLAO</name>
<evidence type="ECO:0000313" key="6">
    <source>
        <dbReference type="Proteomes" id="UP000306229"/>
    </source>
</evidence>
<keyword evidence="3 4" id="KW-0732">Signal</keyword>